<dbReference type="GO" id="GO:0006284">
    <property type="term" value="P:base-excision repair"/>
    <property type="evidence" value="ECO:0007669"/>
    <property type="project" value="InterPro"/>
</dbReference>
<dbReference type="InterPro" id="IPR011034">
    <property type="entry name" value="Formyl_transferase-like_C_sf"/>
</dbReference>
<evidence type="ECO:0000256" key="2">
    <source>
        <dbReference type="ARBA" id="ARBA00022763"/>
    </source>
</evidence>
<name>A0A1Y6BCE3_9PROT</name>
<dbReference type="STRING" id="560819.SAMN05428998_103151"/>
<dbReference type="InterPro" id="IPR003180">
    <property type="entry name" value="MPG"/>
</dbReference>
<dbReference type="Gene3D" id="3.10.300.10">
    <property type="entry name" value="Methylpurine-DNA glycosylase (MPG)"/>
    <property type="match status" value="1"/>
</dbReference>
<dbReference type="NCBIfam" id="TIGR00567">
    <property type="entry name" value="3mg"/>
    <property type="match status" value="1"/>
</dbReference>
<dbReference type="GO" id="GO:0003905">
    <property type="term" value="F:alkylbase DNA N-glycosylase activity"/>
    <property type="evidence" value="ECO:0007669"/>
    <property type="project" value="InterPro"/>
</dbReference>
<dbReference type="GO" id="GO:0003677">
    <property type="term" value="F:DNA binding"/>
    <property type="evidence" value="ECO:0007669"/>
    <property type="project" value="InterPro"/>
</dbReference>
<dbReference type="Pfam" id="PF02245">
    <property type="entry name" value="Pur_DNA_glyco"/>
    <property type="match status" value="1"/>
</dbReference>
<dbReference type="EC" id="3.2.2.-" evidence="5"/>
<evidence type="ECO:0000256" key="4">
    <source>
        <dbReference type="ARBA" id="ARBA00023204"/>
    </source>
</evidence>
<dbReference type="Proteomes" id="UP000192917">
    <property type="component" value="Unassembled WGS sequence"/>
</dbReference>
<gene>
    <name evidence="6" type="ORF">SAMN05428998_103151</name>
</gene>
<keyword evidence="2 5" id="KW-0227">DNA damage</keyword>
<organism evidence="6 7">
    <name type="scientific">Tistlia consotensis USBA 355</name>
    <dbReference type="NCBI Taxonomy" id="560819"/>
    <lineage>
        <taxon>Bacteria</taxon>
        <taxon>Pseudomonadati</taxon>
        <taxon>Pseudomonadota</taxon>
        <taxon>Alphaproteobacteria</taxon>
        <taxon>Rhodospirillales</taxon>
        <taxon>Rhodovibrionaceae</taxon>
        <taxon>Tistlia</taxon>
    </lineage>
</organism>
<dbReference type="PANTHER" id="PTHR10429">
    <property type="entry name" value="DNA-3-METHYLADENINE GLYCOSYLASE"/>
    <property type="match status" value="1"/>
</dbReference>
<dbReference type="RefSeq" id="WP_085121593.1">
    <property type="nucleotide sequence ID" value="NZ_FWZX01000003.1"/>
</dbReference>
<evidence type="ECO:0000256" key="5">
    <source>
        <dbReference type="HAMAP-Rule" id="MF_00527"/>
    </source>
</evidence>
<keyword evidence="7" id="KW-1185">Reference proteome</keyword>
<keyword evidence="3 5" id="KW-0378">Hydrolase</keyword>
<sequence>MRRLRRSELPEDTVELARFLVGKLLVRDHDGARTSGRIVETEAYPVGDAAGHAFIGMTVANRSLFLARGHAYIYLAYGSSWMCNVAAERRGIGAGVLLRALEPLEGLAVMQQRRGTERLTELARGPGRLAAAMAIDRRCDGVDLCAAGPLWLGVDGRPAVQPARSVRIGLTKEADRPLRFYESGSPWVSGPRSLRG</sequence>
<proteinExistence type="inferred from homology"/>
<dbReference type="SUPFAM" id="SSF50486">
    <property type="entry name" value="FMT C-terminal domain-like"/>
    <property type="match status" value="1"/>
</dbReference>
<dbReference type="PANTHER" id="PTHR10429:SF0">
    <property type="entry name" value="DNA-3-METHYLADENINE GLYCOSYLASE"/>
    <property type="match status" value="1"/>
</dbReference>
<comment type="similarity">
    <text evidence="1 5">Belongs to the DNA glycosylase MPG family.</text>
</comment>
<evidence type="ECO:0000313" key="7">
    <source>
        <dbReference type="Proteomes" id="UP000192917"/>
    </source>
</evidence>
<evidence type="ECO:0000313" key="6">
    <source>
        <dbReference type="EMBL" id="SMF03651.1"/>
    </source>
</evidence>
<protein>
    <recommendedName>
        <fullName evidence="5">Putative 3-methyladenine DNA glycosylase</fullName>
        <ecNumber evidence="5">3.2.2.-</ecNumber>
    </recommendedName>
</protein>
<accession>A0A1Y6BCE3</accession>
<dbReference type="InterPro" id="IPR036995">
    <property type="entry name" value="MPG_sf"/>
</dbReference>
<reference evidence="6 7" key="1">
    <citation type="submission" date="2017-04" db="EMBL/GenBank/DDBJ databases">
        <authorList>
            <person name="Afonso C.L."/>
            <person name="Miller P.J."/>
            <person name="Scott M.A."/>
            <person name="Spackman E."/>
            <person name="Goraichik I."/>
            <person name="Dimitrov K.M."/>
            <person name="Suarez D.L."/>
            <person name="Swayne D.E."/>
        </authorList>
    </citation>
    <scope>NUCLEOTIDE SEQUENCE [LARGE SCALE GENOMIC DNA]</scope>
    <source>
        <strain evidence="6 7">USBA 355</strain>
    </source>
</reference>
<evidence type="ECO:0000256" key="3">
    <source>
        <dbReference type="ARBA" id="ARBA00022801"/>
    </source>
</evidence>
<dbReference type="HAMAP" id="MF_00527">
    <property type="entry name" value="3MGH"/>
    <property type="match status" value="1"/>
</dbReference>
<keyword evidence="4 5" id="KW-0234">DNA repair</keyword>
<evidence type="ECO:0000256" key="1">
    <source>
        <dbReference type="ARBA" id="ARBA00009232"/>
    </source>
</evidence>
<dbReference type="AlphaFoldDB" id="A0A1Y6BCE3"/>
<dbReference type="EMBL" id="FWZX01000003">
    <property type="protein sequence ID" value="SMF03651.1"/>
    <property type="molecule type" value="Genomic_DNA"/>
</dbReference>
<dbReference type="CDD" id="cd00540">
    <property type="entry name" value="AAG"/>
    <property type="match status" value="1"/>
</dbReference>